<feature type="domain" description="SGNH hydrolase-type esterase" evidence="2">
    <location>
        <begin position="86"/>
        <end position="231"/>
    </location>
</feature>
<protein>
    <recommendedName>
        <fullName evidence="2">SGNH hydrolase-type esterase domain-containing protein</fullName>
    </recommendedName>
</protein>
<evidence type="ECO:0000313" key="4">
    <source>
        <dbReference type="Proteomes" id="UP000322619"/>
    </source>
</evidence>
<dbReference type="Proteomes" id="UP000322619">
    <property type="component" value="Unassembled WGS sequence"/>
</dbReference>
<feature type="transmembrane region" description="Helical" evidence="1">
    <location>
        <begin position="12"/>
        <end position="32"/>
    </location>
</feature>
<comment type="caution">
    <text evidence="3">The sequence shown here is derived from an EMBL/GenBank/DDBJ whole genome shotgun (WGS) entry which is preliminary data.</text>
</comment>
<sequence>MYKKQTPPFNKSLAVFILIPCIIIIVVLLIHYQSVARENAKVTEGIQALTTLETRDLYTMEEKIDYMKRKAIDSGDYSTLFGNAVVFGDSIAEGLGLYGFLSPTSLVAVMGKSTENSLEDVPSLVNLAPRNVFFELGLNDISHPDSTLDSYLSHYEKIIDAVRLQLPNTQIYLCSIFPVTDEALKEKPEFIQIETYNTALAEMAKRKNIHYIDTYTFLKNNPQYHEQDGIHVIREFYPIWMDTLVNNSDLKNLL</sequence>
<name>A0A5D0WHB9_9FIRM</name>
<gene>
    <name evidence="3" type="ORF">FXB42_16695</name>
</gene>
<dbReference type="InterPro" id="IPR036514">
    <property type="entry name" value="SGNH_hydro_sf"/>
</dbReference>
<organism evidence="3 4">
    <name type="scientific">Acetobacterium wieringae</name>
    <dbReference type="NCBI Taxonomy" id="52694"/>
    <lineage>
        <taxon>Bacteria</taxon>
        <taxon>Bacillati</taxon>
        <taxon>Bacillota</taxon>
        <taxon>Clostridia</taxon>
        <taxon>Eubacteriales</taxon>
        <taxon>Eubacteriaceae</taxon>
        <taxon>Acetobacterium</taxon>
    </lineage>
</organism>
<dbReference type="AlphaFoldDB" id="A0A5D0WHB9"/>
<evidence type="ECO:0000259" key="2">
    <source>
        <dbReference type="Pfam" id="PF13472"/>
    </source>
</evidence>
<dbReference type="RefSeq" id="WP_148638762.1">
    <property type="nucleotide sequence ID" value="NZ_VSLA01000030.1"/>
</dbReference>
<dbReference type="EMBL" id="VSLA01000030">
    <property type="protein sequence ID" value="TYC82321.1"/>
    <property type="molecule type" value="Genomic_DNA"/>
</dbReference>
<dbReference type="Pfam" id="PF13472">
    <property type="entry name" value="Lipase_GDSL_2"/>
    <property type="match status" value="1"/>
</dbReference>
<proteinExistence type="predicted"/>
<dbReference type="Gene3D" id="3.40.50.1110">
    <property type="entry name" value="SGNH hydrolase"/>
    <property type="match status" value="1"/>
</dbReference>
<keyword evidence="1" id="KW-1133">Transmembrane helix</keyword>
<keyword evidence="1" id="KW-0472">Membrane</keyword>
<dbReference type="InterPro" id="IPR013830">
    <property type="entry name" value="SGNH_hydro"/>
</dbReference>
<reference evidence="3 4" key="1">
    <citation type="submission" date="2019-08" db="EMBL/GenBank/DDBJ databases">
        <title>Isolation and enrichment of carboxydotrophic bacteria from anaerobic sludge for the production of bio-based chemicals from syngas.</title>
        <authorList>
            <person name="Antares A.L."/>
            <person name="Moreira J."/>
            <person name="Diender M."/>
            <person name="Parshina S.N."/>
            <person name="Stams A.J.M."/>
            <person name="Alves M."/>
            <person name="Alves J.I."/>
            <person name="Sousa D.Z."/>
        </authorList>
    </citation>
    <scope>NUCLEOTIDE SEQUENCE [LARGE SCALE GENOMIC DNA]</scope>
    <source>
        <strain evidence="3 4">JM</strain>
    </source>
</reference>
<evidence type="ECO:0000256" key="1">
    <source>
        <dbReference type="SAM" id="Phobius"/>
    </source>
</evidence>
<keyword evidence="1" id="KW-0812">Transmembrane</keyword>
<dbReference type="SUPFAM" id="SSF52266">
    <property type="entry name" value="SGNH hydrolase"/>
    <property type="match status" value="1"/>
</dbReference>
<evidence type="ECO:0000313" key="3">
    <source>
        <dbReference type="EMBL" id="TYC82321.1"/>
    </source>
</evidence>
<accession>A0A5D0WHB9</accession>